<evidence type="ECO:0000313" key="2">
    <source>
        <dbReference type="Proteomes" id="UP000023152"/>
    </source>
</evidence>
<gene>
    <name evidence="1" type="ORF">RFI_24616</name>
</gene>
<dbReference type="OrthoDB" id="432528at2759"/>
<proteinExistence type="predicted"/>
<dbReference type="InterPro" id="IPR011043">
    <property type="entry name" value="Gal_Oxase/kelch_b-propeller"/>
</dbReference>
<keyword evidence="2" id="KW-1185">Reference proteome</keyword>
<reference evidence="1 2" key="1">
    <citation type="journal article" date="2013" name="Curr. Biol.">
        <title>The Genome of the Foraminiferan Reticulomyxa filosa.</title>
        <authorList>
            <person name="Glockner G."/>
            <person name="Hulsmann N."/>
            <person name="Schleicher M."/>
            <person name="Noegel A.A."/>
            <person name="Eichinger L."/>
            <person name="Gallinger C."/>
            <person name="Pawlowski J."/>
            <person name="Sierra R."/>
            <person name="Euteneuer U."/>
            <person name="Pillet L."/>
            <person name="Moustafa A."/>
            <person name="Platzer M."/>
            <person name="Groth M."/>
            <person name="Szafranski K."/>
            <person name="Schliwa M."/>
        </authorList>
    </citation>
    <scope>NUCLEOTIDE SEQUENCE [LARGE SCALE GENOMIC DNA]</scope>
</reference>
<evidence type="ECO:0000313" key="1">
    <source>
        <dbReference type="EMBL" id="ETO12759.1"/>
    </source>
</evidence>
<protein>
    <submittedName>
        <fullName evidence="1">Uncharacterized protein</fullName>
    </submittedName>
</protein>
<dbReference type="AlphaFoldDB" id="X6MFS6"/>
<organism evidence="1 2">
    <name type="scientific">Reticulomyxa filosa</name>
    <dbReference type="NCBI Taxonomy" id="46433"/>
    <lineage>
        <taxon>Eukaryota</taxon>
        <taxon>Sar</taxon>
        <taxon>Rhizaria</taxon>
        <taxon>Retaria</taxon>
        <taxon>Foraminifera</taxon>
        <taxon>Monothalamids</taxon>
        <taxon>Reticulomyxidae</taxon>
        <taxon>Reticulomyxa</taxon>
    </lineage>
</organism>
<dbReference type="SUPFAM" id="SSF50965">
    <property type="entry name" value="Galactose oxidase, central domain"/>
    <property type="match status" value="1"/>
</dbReference>
<feature type="non-terminal residue" evidence="1">
    <location>
        <position position="1"/>
    </location>
</feature>
<dbReference type="EMBL" id="ASPP01021103">
    <property type="protein sequence ID" value="ETO12759.1"/>
    <property type="molecule type" value="Genomic_DNA"/>
</dbReference>
<comment type="caution">
    <text evidence="1">The sequence shown here is derived from an EMBL/GenBank/DDBJ whole genome shotgun (WGS) entry which is preliminary data.</text>
</comment>
<dbReference type="Proteomes" id="UP000023152">
    <property type="component" value="Unassembled WGS sequence"/>
</dbReference>
<name>X6MFS6_RETFI</name>
<sequence length="200" mass="23279">YDKAKEDEDKTNELNEWIPFIDKDSNMPIQIGRDEDNYNGVHAVIGGRDNHLLFITYFPKNIAVFDLETLRFVQHDMLPTNDSNACVYDHCFVSRVRRGANAIKKHDEMMLFCETIGLSIEYDEDSNAFFFRNLHVCSTLKKFTRYACVFINDAILFFGGYKFKIGGSKAVYKYSIDEDKWSKCDRVDEAADRKRKAMAF</sequence>
<accession>X6MFS6</accession>